<sequence length="146" mass="15839">MTVLAETDTAVSVRYVVTIDHANLGAFSSCEGLGCEFVIETREEGGNNRFVWQLPTRIKYSNIKLSRPLGADTSKIASWIAGVARGYQEVTGTIKAMTASGTVVAEWKLKRVVPVRWTGPSLTADQGKVLTETLELAHHGFLDSGK</sequence>
<evidence type="ECO:0000313" key="2">
    <source>
        <dbReference type="Proteomes" id="UP000661894"/>
    </source>
</evidence>
<dbReference type="NCBIfam" id="TIGR02241">
    <property type="entry name" value="conserved hypothetical phage tail region protein"/>
    <property type="match status" value="1"/>
</dbReference>
<gene>
    <name evidence="1" type="ORF">H9624_14250</name>
</gene>
<name>A0ABR8Z6B1_9MICO</name>
<organism evidence="1 2">
    <name type="scientific">Oceanitalea stevensii</name>
    <dbReference type="NCBI Taxonomy" id="2763072"/>
    <lineage>
        <taxon>Bacteria</taxon>
        <taxon>Bacillati</taxon>
        <taxon>Actinomycetota</taxon>
        <taxon>Actinomycetes</taxon>
        <taxon>Micrococcales</taxon>
        <taxon>Bogoriellaceae</taxon>
        <taxon>Georgenia</taxon>
    </lineage>
</organism>
<dbReference type="InterPro" id="IPR010667">
    <property type="entry name" value="Phage_T4_Gp19"/>
</dbReference>
<reference evidence="1 2" key="1">
    <citation type="submission" date="2020-08" db="EMBL/GenBank/DDBJ databases">
        <title>A Genomic Blueprint of the Chicken Gut Microbiome.</title>
        <authorList>
            <person name="Gilroy R."/>
            <person name="Ravi A."/>
            <person name="Getino M."/>
            <person name="Pursley I."/>
            <person name="Horton D.L."/>
            <person name="Alikhan N.-F."/>
            <person name="Baker D."/>
            <person name="Gharbi K."/>
            <person name="Hall N."/>
            <person name="Watson M."/>
            <person name="Adriaenssens E.M."/>
            <person name="Foster-Nyarko E."/>
            <person name="Jarju S."/>
            <person name="Secka A."/>
            <person name="Antonio M."/>
            <person name="Oren A."/>
            <person name="Chaudhuri R."/>
            <person name="La Ragione R.M."/>
            <person name="Hildebrand F."/>
            <person name="Pallen M.J."/>
        </authorList>
    </citation>
    <scope>NUCLEOTIDE SEQUENCE [LARGE SCALE GENOMIC DNA]</scope>
    <source>
        <strain evidence="1 2">Sa1BUA1</strain>
    </source>
</reference>
<keyword evidence="2" id="KW-1185">Reference proteome</keyword>
<comment type="caution">
    <text evidence="1">The sequence shown here is derived from an EMBL/GenBank/DDBJ whole genome shotgun (WGS) entry which is preliminary data.</text>
</comment>
<dbReference type="InterPro" id="IPR011747">
    <property type="entry name" value="CHP02241"/>
</dbReference>
<evidence type="ECO:0000313" key="1">
    <source>
        <dbReference type="EMBL" id="MBD8063481.1"/>
    </source>
</evidence>
<dbReference type="Pfam" id="PF06841">
    <property type="entry name" value="Phage_T4_gp19"/>
    <property type="match status" value="1"/>
</dbReference>
<protein>
    <submittedName>
        <fullName evidence="1">Phage tail protein</fullName>
    </submittedName>
</protein>
<dbReference type="PANTHER" id="PTHR38009">
    <property type="entry name" value="CONSERVED HYPOTHETICAL PHAGE TAIL PROTEIN"/>
    <property type="match status" value="1"/>
</dbReference>
<dbReference type="PANTHER" id="PTHR38009:SF1">
    <property type="entry name" value="CONSERVED HYPOTHETICAL PHAGE TAIL PROTEIN"/>
    <property type="match status" value="1"/>
</dbReference>
<proteinExistence type="predicted"/>
<dbReference type="RefSeq" id="WP_251840581.1">
    <property type="nucleotide sequence ID" value="NZ_JACSPO010000011.1"/>
</dbReference>
<dbReference type="EMBL" id="JACSPO010000011">
    <property type="protein sequence ID" value="MBD8063481.1"/>
    <property type="molecule type" value="Genomic_DNA"/>
</dbReference>
<accession>A0ABR8Z6B1</accession>
<dbReference type="Proteomes" id="UP000661894">
    <property type="component" value="Unassembled WGS sequence"/>
</dbReference>